<evidence type="ECO:0000313" key="14">
    <source>
        <dbReference type="Proteomes" id="UP000460718"/>
    </source>
</evidence>
<dbReference type="Proteomes" id="UP000440732">
    <property type="component" value="Unassembled WGS sequence"/>
</dbReference>
<evidence type="ECO:0000313" key="4">
    <source>
        <dbReference type="EMBL" id="KAE9063152.1"/>
    </source>
</evidence>
<reference evidence="14 15" key="1">
    <citation type="submission" date="2018-09" db="EMBL/GenBank/DDBJ databases">
        <title>Genomic investigation of the strawberry pathogen Phytophthora fragariae indicates pathogenicity is determined by transcriptional variation in three key races.</title>
        <authorList>
            <person name="Adams T.M."/>
            <person name="Armitage A.D."/>
            <person name="Sobczyk M.K."/>
            <person name="Bates H.J."/>
            <person name="Dunwell J.M."/>
            <person name="Nellist C.F."/>
            <person name="Harrison R.J."/>
        </authorList>
    </citation>
    <scope>NUCLEOTIDE SEQUENCE [LARGE SCALE GENOMIC DNA]</scope>
    <source>
        <strain evidence="8 10">A4</strain>
        <strain evidence="7 11">BC-1</strain>
        <strain evidence="6 12">NOV-5</strain>
        <strain evidence="5 13">NOV-71</strain>
        <strain evidence="2 9">NOV-9</strain>
        <strain evidence="4 15">ONT-3</strain>
        <strain evidence="3 14">SCRP245</strain>
    </source>
</reference>
<proteinExistence type="predicted"/>
<dbReference type="Proteomes" id="UP000441208">
    <property type="component" value="Unassembled WGS sequence"/>
</dbReference>
<accession>A0A6A3ILD3</accession>
<dbReference type="EMBL" id="QXGE01002148">
    <property type="protein sequence ID" value="KAE9284475.1"/>
    <property type="molecule type" value="Genomic_DNA"/>
</dbReference>
<dbReference type="Proteomes" id="UP000440367">
    <property type="component" value="Unassembled WGS sequence"/>
</dbReference>
<name>A0A6A3ILD3_9STRA</name>
<dbReference type="EMBL" id="QXFW01002152">
    <property type="protein sequence ID" value="KAE8981458.1"/>
    <property type="molecule type" value="Genomic_DNA"/>
</dbReference>
<evidence type="ECO:0000313" key="12">
    <source>
        <dbReference type="Proteomes" id="UP000440732"/>
    </source>
</evidence>
<evidence type="ECO:0000313" key="5">
    <source>
        <dbReference type="EMBL" id="KAE9079989.1"/>
    </source>
</evidence>
<dbReference type="Proteomes" id="UP000429523">
    <property type="component" value="Unassembled WGS sequence"/>
</dbReference>
<evidence type="ECO:0000313" key="6">
    <source>
        <dbReference type="EMBL" id="KAE9101103.1"/>
    </source>
</evidence>
<dbReference type="EMBL" id="QXGF01001105">
    <property type="protein sequence ID" value="KAE8932554.1"/>
    <property type="molecule type" value="Genomic_DNA"/>
</dbReference>
<dbReference type="EMBL" id="QXFX01004680">
    <property type="protein sequence ID" value="KAE9063152.1"/>
    <property type="molecule type" value="Genomic_DNA"/>
</dbReference>
<evidence type="ECO:0000313" key="2">
    <source>
        <dbReference type="EMBL" id="KAE8932554.1"/>
    </source>
</evidence>
<sequence length="128" mass="14403">MRTQSEWMMMFAPVAMAQAKWPVLGPELTQPVNSTSINQLIEDTVLLLRAMGFRCNSRPNSLILGGWTLSRAGTEITRWKRRLRSEFCGVEIRPKRDLGRVALQAHSVGFADRNEVAVVTSCHSHLPL</sequence>
<evidence type="ECO:0000313" key="9">
    <source>
        <dbReference type="Proteomes" id="UP000429523"/>
    </source>
</evidence>
<dbReference type="EMBL" id="QXFZ01002165">
    <property type="protein sequence ID" value="KAE9079989.1"/>
    <property type="molecule type" value="Genomic_DNA"/>
</dbReference>
<evidence type="ECO:0000313" key="7">
    <source>
        <dbReference type="EMBL" id="KAE9193193.1"/>
    </source>
</evidence>
<dbReference type="Proteomes" id="UP000460718">
    <property type="component" value="Unassembled WGS sequence"/>
</dbReference>
<dbReference type="AlphaFoldDB" id="A0A6A3ILD3"/>
<evidence type="ECO:0000313" key="11">
    <source>
        <dbReference type="Proteomes" id="UP000440367"/>
    </source>
</evidence>
<evidence type="ECO:0000256" key="1">
    <source>
        <dbReference type="SAM" id="SignalP"/>
    </source>
</evidence>
<dbReference type="EMBL" id="QXGD01002130">
    <property type="protein sequence ID" value="KAE9193193.1"/>
    <property type="molecule type" value="Genomic_DNA"/>
</dbReference>
<gene>
    <name evidence="8" type="ORF">PF001_g22365</name>
    <name evidence="7" type="ORF">PF002_g23968</name>
    <name evidence="6" type="ORF">PF006_g22747</name>
    <name evidence="5" type="ORF">PF007_g23221</name>
    <name evidence="2" type="ORF">PF009_g17429</name>
    <name evidence="4" type="ORF">PF010_g29117</name>
    <name evidence="3" type="ORF">PF011_g22015</name>
</gene>
<evidence type="ECO:0000313" key="15">
    <source>
        <dbReference type="Proteomes" id="UP000488956"/>
    </source>
</evidence>
<evidence type="ECO:0000313" key="3">
    <source>
        <dbReference type="EMBL" id="KAE8981458.1"/>
    </source>
</evidence>
<evidence type="ECO:0000313" key="13">
    <source>
        <dbReference type="Proteomes" id="UP000441208"/>
    </source>
</evidence>
<dbReference type="EMBL" id="QXGA01002253">
    <property type="protein sequence ID" value="KAE9101103.1"/>
    <property type="molecule type" value="Genomic_DNA"/>
</dbReference>
<feature type="signal peptide" evidence="1">
    <location>
        <begin position="1"/>
        <end position="19"/>
    </location>
</feature>
<evidence type="ECO:0000313" key="8">
    <source>
        <dbReference type="EMBL" id="KAE9284475.1"/>
    </source>
</evidence>
<protein>
    <submittedName>
        <fullName evidence="3">Uncharacterized protein</fullName>
    </submittedName>
</protein>
<organism evidence="3 14">
    <name type="scientific">Phytophthora fragariae</name>
    <dbReference type="NCBI Taxonomy" id="53985"/>
    <lineage>
        <taxon>Eukaryota</taxon>
        <taxon>Sar</taxon>
        <taxon>Stramenopiles</taxon>
        <taxon>Oomycota</taxon>
        <taxon>Peronosporomycetes</taxon>
        <taxon>Peronosporales</taxon>
        <taxon>Peronosporaceae</taxon>
        <taxon>Phytophthora</taxon>
    </lineage>
</organism>
<dbReference type="Proteomes" id="UP000488956">
    <property type="component" value="Unassembled WGS sequence"/>
</dbReference>
<evidence type="ECO:0000313" key="10">
    <source>
        <dbReference type="Proteomes" id="UP000437068"/>
    </source>
</evidence>
<feature type="chain" id="PRO_5036164383" evidence="1">
    <location>
        <begin position="20"/>
        <end position="128"/>
    </location>
</feature>
<comment type="caution">
    <text evidence="3">The sequence shown here is derived from an EMBL/GenBank/DDBJ whole genome shotgun (WGS) entry which is preliminary data.</text>
</comment>
<keyword evidence="1" id="KW-0732">Signal</keyword>
<dbReference type="Proteomes" id="UP000437068">
    <property type="component" value="Unassembled WGS sequence"/>
</dbReference>